<dbReference type="Gene3D" id="1.10.10.60">
    <property type="entry name" value="Homeodomain-like"/>
    <property type="match status" value="1"/>
</dbReference>
<dbReference type="GO" id="GO:0048663">
    <property type="term" value="P:neuron fate commitment"/>
    <property type="evidence" value="ECO:0007669"/>
    <property type="project" value="UniProtKB-ARBA"/>
</dbReference>
<dbReference type="InterPro" id="IPR008422">
    <property type="entry name" value="KN_HD"/>
</dbReference>
<evidence type="ECO:0000256" key="3">
    <source>
        <dbReference type="ARBA" id="ARBA00023125"/>
    </source>
</evidence>
<comment type="similarity">
    <text evidence="2">Belongs to the TALE/MEIS homeobox family.</text>
</comment>
<feature type="compositionally biased region" description="Low complexity" evidence="7">
    <location>
        <begin position="80"/>
        <end position="101"/>
    </location>
</feature>
<organism evidence="9 10">
    <name type="scientific">Clunio marinus</name>
    <dbReference type="NCBI Taxonomy" id="568069"/>
    <lineage>
        <taxon>Eukaryota</taxon>
        <taxon>Metazoa</taxon>
        <taxon>Ecdysozoa</taxon>
        <taxon>Arthropoda</taxon>
        <taxon>Hexapoda</taxon>
        <taxon>Insecta</taxon>
        <taxon>Pterygota</taxon>
        <taxon>Neoptera</taxon>
        <taxon>Endopterygota</taxon>
        <taxon>Diptera</taxon>
        <taxon>Nematocera</taxon>
        <taxon>Chironomoidea</taxon>
        <taxon>Chironomidae</taxon>
        <taxon>Clunio</taxon>
    </lineage>
</organism>
<evidence type="ECO:0000256" key="1">
    <source>
        <dbReference type="ARBA" id="ARBA00004123"/>
    </source>
</evidence>
<gene>
    <name evidence="9" type="ORF">CLUMA_CG016394</name>
</gene>
<dbReference type="SUPFAM" id="SSF46689">
    <property type="entry name" value="Homeodomain-like"/>
    <property type="match status" value="1"/>
</dbReference>
<dbReference type="InterPro" id="IPR050224">
    <property type="entry name" value="TALE_homeobox"/>
</dbReference>
<proteinExistence type="inferred from homology"/>
<keyword evidence="10" id="KW-1185">Reference proteome</keyword>
<dbReference type="Pfam" id="PF16493">
    <property type="entry name" value="Meis_PKNOX_N"/>
    <property type="match status" value="1"/>
</dbReference>
<evidence type="ECO:0000256" key="7">
    <source>
        <dbReference type="SAM" id="MobiDB-lite"/>
    </source>
</evidence>
<dbReference type="GO" id="GO:0000987">
    <property type="term" value="F:cis-regulatory region sequence-specific DNA binding"/>
    <property type="evidence" value="ECO:0007669"/>
    <property type="project" value="UniProtKB-ARBA"/>
</dbReference>
<evidence type="ECO:0000259" key="8">
    <source>
        <dbReference type="PROSITE" id="PS50071"/>
    </source>
</evidence>
<dbReference type="InterPro" id="IPR032453">
    <property type="entry name" value="PKNOX/Meis_N"/>
</dbReference>
<feature type="compositionally biased region" description="Low complexity" evidence="7">
    <location>
        <begin position="185"/>
        <end position="197"/>
    </location>
</feature>
<sequence length="507" mass="55781">MQENRITSVTASSSSETSPTGNEKGNDITSNTNTSTSNANDIDQAQFEADKRAVYKHPLFSLLALLLEKCEQATQGYIPSNSSNSSSTSSPNASTNNNENDSFSRDIQAFVQLIEKEKRPLLTNNAELDGLMIKALQVLRIHLLELEKVQELCRDFCTRYIACLRGKMQSENLLRSDYAMEHISNSNMSNSNSPVNSPGDQEALSNQPTFFGNSNSNNDFLSNTTDDYSNNNSSNHGGFINSRTSLATHLNSTNGMDGSLNMSNTEINIPILAVGGGANTTITSGGIPATHPHQILGSTPLSQIGCPPLNLDHYSAQLSPSCGGDSDDEIDSELESNADDIGSNYSLNSGSKRQKRGILPKHATSVMRAWLFQHLVHPYPTEDEKRAIAAQTNLTLLQVNNWFINARRRILTPMLEHASDSSSNKKSPEQQQSDQITIAKRFWTEQLANSQNSNQLPIEANIENISANINRMDSERLLAIVTQHKLQQQFYSSDESNDEGLLINQQH</sequence>
<dbReference type="PROSITE" id="PS50071">
    <property type="entry name" value="HOMEOBOX_2"/>
    <property type="match status" value="1"/>
</dbReference>
<feature type="compositionally biased region" description="Low complexity" evidence="7">
    <location>
        <begin position="7"/>
        <end position="20"/>
    </location>
</feature>
<dbReference type="Proteomes" id="UP000183832">
    <property type="component" value="Unassembled WGS sequence"/>
</dbReference>
<feature type="region of interest" description="Disordered" evidence="7">
    <location>
        <begin position="337"/>
        <end position="356"/>
    </location>
</feature>
<evidence type="ECO:0000313" key="9">
    <source>
        <dbReference type="EMBL" id="CRL03277.1"/>
    </source>
</evidence>
<reference evidence="9 10" key="1">
    <citation type="submission" date="2015-04" db="EMBL/GenBank/DDBJ databases">
        <authorList>
            <person name="Syromyatnikov M.Y."/>
            <person name="Popov V.N."/>
        </authorList>
    </citation>
    <scope>NUCLEOTIDE SEQUENCE [LARGE SCALE GENOMIC DNA]</scope>
</reference>
<feature type="region of interest" description="Disordered" evidence="7">
    <location>
        <begin position="1"/>
        <end position="39"/>
    </location>
</feature>
<dbReference type="AlphaFoldDB" id="A0A1J1ISS7"/>
<dbReference type="InterPro" id="IPR001356">
    <property type="entry name" value="HD"/>
</dbReference>
<accession>A0A1J1ISS7</accession>
<keyword evidence="5 6" id="KW-0539">Nucleus</keyword>
<dbReference type="SMART" id="SM00389">
    <property type="entry name" value="HOX"/>
    <property type="match status" value="1"/>
</dbReference>
<evidence type="ECO:0000256" key="5">
    <source>
        <dbReference type="ARBA" id="ARBA00023242"/>
    </source>
</evidence>
<name>A0A1J1ISS7_9DIPT</name>
<dbReference type="OrthoDB" id="10056939at2759"/>
<evidence type="ECO:0000313" key="10">
    <source>
        <dbReference type="Proteomes" id="UP000183832"/>
    </source>
</evidence>
<evidence type="ECO:0000256" key="4">
    <source>
        <dbReference type="ARBA" id="ARBA00023155"/>
    </source>
</evidence>
<dbReference type="Pfam" id="PF05920">
    <property type="entry name" value="Homeobox_KN"/>
    <property type="match status" value="1"/>
</dbReference>
<keyword evidence="3 6" id="KW-0238">DNA-binding</keyword>
<dbReference type="EMBL" id="CVRI01000059">
    <property type="protein sequence ID" value="CRL03277.1"/>
    <property type="molecule type" value="Genomic_DNA"/>
</dbReference>
<protein>
    <submittedName>
        <fullName evidence="9">CLUMA_CG016394, isoform A</fullName>
    </submittedName>
</protein>
<feature type="DNA-binding region" description="Homeobox" evidence="6">
    <location>
        <begin position="352"/>
        <end position="414"/>
    </location>
</feature>
<feature type="region of interest" description="Disordered" evidence="7">
    <location>
        <begin position="185"/>
        <end position="225"/>
    </location>
</feature>
<keyword evidence="4 6" id="KW-0371">Homeobox</keyword>
<comment type="subcellular location">
    <subcellularLocation>
        <location evidence="1 6">Nucleus</location>
    </subcellularLocation>
</comment>
<dbReference type="GO" id="GO:0006355">
    <property type="term" value="P:regulation of DNA-templated transcription"/>
    <property type="evidence" value="ECO:0007669"/>
    <property type="project" value="InterPro"/>
</dbReference>
<feature type="region of interest" description="Disordered" evidence="7">
    <location>
        <begin position="77"/>
        <end position="102"/>
    </location>
</feature>
<feature type="compositionally biased region" description="Polar residues" evidence="7">
    <location>
        <begin position="203"/>
        <end position="221"/>
    </location>
</feature>
<dbReference type="STRING" id="568069.A0A1J1ISS7"/>
<dbReference type="GO" id="GO:0001654">
    <property type="term" value="P:eye development"/>
    <property type="evidence" value="ECO:0007669"/>
    <property type="project" value="UniProtKB-ARBA"/>
</dbReference>
<dbReference type="FunFam" id="1.10.10.60:FF:000004">
    <property type="entry name" value="Meis2 homeobox isoform 2c"/>
    <property type="match status" value="1"/>
</dbReference>
<dbReference type="CDD" id="cd00086">
    <property type="entry name" value="homeodomain"/>
    <property type="match status" value="1"/>
</dbReference>
<dbReference type="InterPro" id="IPR009057">
    <property type="entry name" value="Homeodomain-like_sf"/>
</dbReference>
<evidence type="ECO:0000256" key="6">
    <source>
        <dbReference type="PROSITE-ProRule" id="PRU00108"/>
    </source>
</evidence>
<evidence type="ECO:0000256" key="2">
    <source>
        <dbReference type="ARBA" id="ARBA00009661"/>
    </source>
</evidence>
<feature type="domain" description="Homeobox" evidence="8">
    <location>
        <begin position="350"/>
        <end position="413"/>
    </location>
</feature>
<dbReference type="PANTHER" id="PTHR11850">
    <property type="entry name" value="HOMEOBOX PROTEIN TRANSCRIPTION FACTORS"/>
    <property type="match status" value="1"/>
</dbReference>
<dbReference type="GO" id="GO:0005634">
    <property type="term" value="C:nucleus"/>
    <property type="evidence" value="ECO:0007669"/>
    <property type="project" value="UniProtKB-SubCell"/>
</dbReference>
<feature type="compositionally biased region" description="Low complexity" evidence="7">
    <location>
        <begin position="29"/>
        <end position="38"/>
    </location>
</feature>
<dbReference type="GO" id="GO:0009887">
    <property type="term" value="P:animal organ morphogenesis"/>
    <property type="evidence" value="ECO:0007669"/>
    <property type="project" value="UniProtKB-ARBA"/>
</dbReference>
<dbReference type="GO" id="GO:0048646">
    <property type="term" value="P:anatomical structure formation involved in morphogenesis"/>
    <property type="evidence" value="ECO:0007669"/>
    <property type="project" value="UniProtKB-ARBA"/>
</dbReference>